<name>A0AAV4HSQ9_9GAST</name>
<keyword evidence="3" id="KW-1185">Reference proteome</keyword>
<dbReference type="Proteomes" id="UP000762676">
    <property type="component" value="Unassembled WGS sequence"/>
</dbReference>
<evidence type="ECO:0000313" key="2">
    <source>
        <dbReference type="EMBL" id="GFS01244.1"/>
    </source>
</evidence>
<dbReference type="EMBL" id="BMAT01012884">
    <property type="protein sequence ID" value="GFS01244.1"/>
    <property type="molecule type" value="Genomic_DNA"/>
</dbReference>
<evidence type="ECO:0000313" key="3">
    <source>
        <dbReference type="Proteomes" id="UP000762676"/>
    </source>
</evidence>
<sequence>MPIPGAKETIWRWNGNLEPFVAQVVFRVTKLCELTLKDDLLVDELRRLLLINSKWKLTETNSNNNKSKNGINDSCFKTLGI</sequence>
<accession>A0AAV4HSQ9</accession>
<evidence type="ECO:0000256" key="1">
    <source>
        <dbReference type="SAM" id="MobiDB-lite"/>
    </source>
</evidence>
<dbReference type="AlphaFoldDB" id="A0AAV4HSQ9"/>
<reference evidence="2 3" key="1">
    <citation type="journal article" date="2021" name="Elife">
        <title>Chloroplast acquisition without the gene transfer in kleptoplastic sea slugs, Plakobranchus ocellatus.</title>
        <authorList>
            <person name="Maeda T."/>
            <person name="Takahashi S."/>
            <person name="Yoshida T."/>
            <person name="Shimamura S."/>
            <person name="Takaki Y."/>
            <person name="Nagai Y."/>
            <person name="Toyoda A."/>
            <person name="Suzuki Y."/>
            <person name="Arimoto A."/>
            <person name="Ishii H."/>
            <person name="Satoh N."/>
            <person name="Nishiyama T."/>
            <person name="Hasebe M."/>
            <person name="Maruyama T."/>
            <person name="Minagawa J."/>
            <person name="Obokata J."/>
            <person name="Shigenobu S."/>
        </authorList>
    </citation>
    <scope>NUCLEOTIDE SEQUENCE [LARGE SCALE GENOMIC DNA]</scope>
</reference>
<proteinExistence type="predicted"/>
<organism evidence="2 3">
    <name type="scientific">Elysia marginata</name>
    <dbReference type="NCBI Taxonomy" id="1093978"/>
    <lineage>
        <taxon>Eukaryota</taxon>
        <taxon>Metazoa</taxon>
        <taxon>Spiralia</taxon>
        <taxon>Lophotrochozoa</taxon>
        <taxon>Mollusca</taxon>
        <taxon>Gastropoda</taxon>
        <taxon>Heterobranchia</taxon>
        <taxon>Euthyneura</taxon>
        <taxon>Panpulmonata</taxon>
        <taxon>Sacoglossa</taxon>
        <taxon>Placobranchoidea</taxon>
        <taxon>Plakobranchidae</taxon>
        <taxon>Elysia</taxon>
    </lineage>
</organism>
<protein>
    <submittedName>
        <fullName evidence="2">Uncharacterized protein</fullName>
    </submittedName>
</protein>
<feature type="region of interest" description="Disordered" evidence="1">
    <location>
        <begin position="62"/>
        <end position="81"/>
    </location>
</feature>
<gene>
    <name evidence="2" type="ORF">ElyMa_006418500</name>
</gene>
<comment type="caution">
    <text evidence="2">The sequence shown here is derived from an EMBL/GenBank/DDBJ whole genome shotgun (WGS) entry which is preliminary data.</text>
</comment>